<sequence length="256" mass="28498">MDSFSWNSSVVFDAPFTRFINGYSQNPGGVDGSTLSSSLVLDSEKGELVRAPVGLGQKKSEEKALAALKNHSEAEKRRRERINAHLNTLRSMVPCSEKMDKAELLREVITHVKEMKRMATEACNSFVIPMDVDEVRVEPHDDREGGPFSIKAYLCCEDGPDVLSHLKQALEDFNLKTVKAEISTLGGRMKNVFIMRSCKEKNVDNPEVRRLLANSAYGALTSVLDKISVQPDFSPRTTLQSKRRRISPFDSSSSSS</sequence>
<keyword evidence="2" id="KW-0238">DNA-binding</keyword>
<keyword evidence="6" id="KW-1185">Reference proteome</keyword>
<dbReference type="AlphaFoldDB" id="A0A7J7L2J4"/>
<proteinExistence type="predicted"/>
<protein>
    <recommendedName>
        <fullName evidence="4">BHLH domain-containing protein</fullName>
    </recommendedName>
</protein>
<evidence type="ECO:0000259" key="4">
    <source>
        <dbReference type="PROSITE" id="PS50888"/>
    </source>
</evidence>
<dbReference type="SMART" id="SM00353">
    <property type="entry name" value="HLH"/>
    <property type="match status" value="1"/>
</dbReference>
<feature type="domain" description="BHLH" evidence="4">
    <location>
        <begin position="66"/>
        <end position="115"/>
    </location>
</feature>
<evidence type="ECO:0000256" key="2">
    <source>
        <dbReference type="ARBA" id="ARBA00023125"/>
    </source>
</evidence>
<accession>A0A7J7L2J4</accession>
<dbReference type="Gene3D" id="4.10.280.10">
    <property type="entry name" value="Helix-loop-helix DNA-binding domain"/>
    <property type="match status" value="1"/>
</dbReference>
<evidence type="ECO:0000313" key="6">
    <source>
        <dbReference type="Proteomes" id="UP000541444"/>
    </source>
</evidence>
<dbReference type="InterPro" id="IPR045847">
    <property type="entry name" value="AIG1-like"/>
</dbReference>
<dbReference type="InterPro" id="IPR036638">
    <property type="entry name" value="HLH_DNA-bd_sf"/>
</dbReference>
<dbReference type="OrthoDB" id="71302at2759"/>
<evidence type="ECO:0000256" key="3">
    <source>
        <dbReference type="ARBA" id="ARBA00023163"/>
    </source>
</evidence>
<evidence type="ECO:0000256" key="1">
    <source>
        <dbReference type="ARBA" id="ARBA00023015"/>
    </source>
</evidence>
<keyword evidence="1" id="KW-0805">Transcription regulation</keyword>
<name>A0A7J7L2J4_9MAGN</name>
<reference evidence="5 6" key="1">
    <citation type="journal article" date="2020" name="IScience">
        <title>Genome Sequencing of the Endangered Kingdonia uniflora (Circaeasteraceae, Ranunculales) Reveals Potential Mechanisms of Evolutionary Specialization.</title>
        <authorList>
            <person name="Sun Y."/>
            <person name="Deng T."/>
            <person name="Zhang A."/>
            <person name="Moore M.J."/>
            <person name="Landis J.B."/>
            <person name="Lin N."/>
            <person name="Zhang H."/>
            <person name="Zhang X."/>
            <person name="Huang J."/>
            <person name="Zhang X."/>
            <person name="Sun H."/>
            <person name="Wang H."/>
        </authorList>
    </citation>
    <scope>NUCLEOTIDE SEQUENCE [LARGE SCALE GENOMIC DNA]</scope>
    <source>
        <strain evidence="5">TB1705</strain>
        <tissue evidence="5">Leaf</tissue>
    </source>
</reference>
<keyword evidence="3" id="KW-0804">Transcription</keyword>
<dbReference type="GO" id="GO:0003700">
    <property type="term" value="F:DNA-binding transcription factor activity"/>
    <property type="evidence" value="ECO:0007669"/>
    <property type="project" value="InterPro"/>
</dbReference>
<dbReference type="PANTHER" id="PTHR45844:SF9">
    <property type="entry name" value="OS09G0463900 PROTEIN"/>
    <property type="match status" value="1"/>
</dbReference>
<dbReference type="CDD" id="cd11455">
    <property type="entry name" value="bHLH_AtAIG1_like"/>
    <property type="match status" value="1"/>
</dbReference>
<dbReference type="InterPro" id="IPR011598">
    <property type="entry name" value="bHLH_dom"/>
</dbReference>
<dbReference type="SUPFAM" id="SSF47459">
    <property type="entry name" value="HLH, helix-loop-helix DNA-binding domain"/>
    <property type="match status" value="1"/>
</dbReference>
<comment type="caution">
    <text evidence="5">The sequence shown here is derived from an EMBL/GenBank/DDBJ whole genome shotgun (WGS) entry which is preliminary data.</text>
</comment>
<evidence type="ECO:0000313" key="5">
    <source>
        <dbReference type="EMBL" id="KAF6136809.1"/>
    </source>
</evidence>
<dbReference type="Pfam" id="PF00010">
    <property type="entry name" value="HLH"/>
    <property type="match status" value="1"/>
</dbReference>
<dbReference type="GO" id="GO:0046983">
    <property type="term" value="F:protein dimerization activity"/>
    <property type="evidence" value="ECO:0007669"/>
    <property type="project" value="InterPro"/>
</dbReference>
<dbReference type="PANTHER" id="PTHR45844">
    <property type="entry name" value="TRANSCRIPTION FACTOR BHLH30"/>
    <property type="match status" value="1"/>
</dbReference>
<dbReference type="GO" id="GO:0003677">
    <property type="term" value="F:DNA binding"/>
    <property type="evidence" value="ECO:0007669"/>
    <property type="project" value="UniProtKB-KW"/>
</dbReference>
<dbReference type="PROSITE" id="PS50888">
    <property type="entry name" value="BHLH"/>
    <property type="match status" value="1"/>
</dbReference>
<organism evidence="5 6">
    <name type="scientific">Kingdonia uniflora</name>
    <dbReference type="NCBI Taxonomy" id="39325"/>
    <lineage>
        <taxon>Eukaryota</taxon>
        <taxon>Viridiplantae</taxon>
        <taxon>Streptophyta</taxon>
        <taxon>Embryophyta</taxon>
        <taxon>Tracheophyta</taxon>
        <taxon>Spermatophyta</taxon>
        <taxon>Magnoliopsida</taxon>
        <taxon>Ranunculales</taxon>
        <taxon>Circaeasteraceae</taxon>
        <taxon>Kingdonia</taxon>
    </lineage>
</organism>
<dbReference type="EMBL" id="JACGCM010002671">
    <property type="protein sequence ID" value="KAF6136809.1"/>
    <property type="molecule type" value="Genomic_DNA"/>
</dbReference>
<gene>
    <name evidence="5" type="ORF">GIB67_030094</name>
</gene>
<dbReference type="Proteomes" id="UP000541444">
    <property type="component" value="Unassembled WGS sequence"/>
</dbReference>